<feature type="compositionally biased region" description="Basic and acidic residues" evidence="5">
    <location>
        <begin position="353"/>
        <end position="363"/>
    </location>
</feature>
<feature type="compositionally biased region" description="Polar residues" evidence="5">
    <location>
        <begin position="326"/>
        <end position="336"/>
    </location>
</feature>
<comment type="subcellular location">
    <subcellularLocation>
        <location evidence="1">Membrane</location>
    </subcellularLocation>
</comment>
<dbReference type="InterPro" id="IPR036179">
    <property type="entry name" value="Ig-like_dom_sf"/>
</dbReference>
<evidence type="ECO:0000313" key="10">
    <source>
        <dbReference type="RefSeq" id="XP_072840593.1"/>
    </source>
</evidence>
<dbReference type="SMART" id="SM00409">
    <property type="entry name" value="IG"/>
    <property type="match status" value="2"/>
</dbReference>
<feature type="domain" description="Ig-like" evidence="7">
    <location>
        <begin position="184"/>
        <end position="271"/>
    </location>
</feature>
<keyword evidence="6" id="KW-1133">Transmembrane helix</keyword>
<dbReference type="Gene3D" id="2.60.40.10">
    <property type="entry name" value="Immunoglobulins"/>
    <property type="match status" value="2"/>
</dbReference>
<dbReference type="CDD" id="cd00096">
    <property type="entry name" value="Ig"/>
    <property type="match status" value="1"/>
</dbReference>
<keyword evidence="6" id="KW-0812">Transmembrane</keyword>
<dbReference type="Proteomes" id="UP001652642">
    <property type="component" value="Chromosome 15"/>
</dbReference>
<keyword evidence="8" id="KW-1185">Reference proteome</keyword>
<evidence type="ECO:0000256" key="5">
    <source>
        <dbReference type="SAM" id="MobiDB-lite"/>
    </source>
</evidence>
<dbReference type="PANTHER" id="PTHR12080">
    <property type="entry name" value="SIGNALING LYMPHOCYTIC ACTIVATION MOLECULE"/>
    <property type="match status" value="1"/>
</dbReference>
<sequence length="383" mass="41831">MLLRTPPPQCTEATAREAMGAKLALGPGDVRPLLVLTLASVLAVGLFGQTDPRRALLPDGGMPDLSWCADLLAGQAQSPPRQVNGVLGGSAVLSVNVGPQAKVKEIEWSYRAGSGPALLVALFRDGKLERPDPSDRFKQRIDMFNETLRIKALELNDSGTFGARVKLLPAIVEDHTFNLAVYEPVLTPRIQSQLVSSTPKWCNVTLQCVSPGKGPVNVTWKKGNPIRDLGNTDRYQISPDGRTLRLSLLPSSLNTTYSCTASNPIEHKIVSFDLQRICQSGAESSFSKSGYVVLTFILLVLSLGAAFWCWRINNEKSAETATIPTVQVEESPSDSQYAEILRRSPPEGLQESNAEKSPQKEQHITTIYDQIRRTPETPTKEVT</sequence>
<evidence type="ECO:0000256" key="6">
    <source>
        <dbReference type="SAM" id="Phobius"/>
    </source>
</evidence>
<dbReference type="InterPro" id="IPR003599">
    <property type="entry name" value="Ig_sub"/>
</dbReference>
<name>A0ABM5F5B1_9SAUR</name>
<evidence type="ECO:0000256" key="2">
    <source>
        <dbReference type="ARBA" id="ARBA00022729"/>
    </source>
</evidence>
<dbReference type="GeneID" id="110081504"/>
<dbReference type="PROSITE" id="PS50835">
    <property type="entry name" value="IG_LIKE"/>
    <property type="match status" value="1"/>
</dbReference>
<dbReference type="InterPro" id="IPR013783">
    <property type="entry name" value="Ig-like_fold"/>
</dbReference>
<evidence type="ECO:0000259" key="7">
    <source>
        <dbReference type="PROSITE" id="PS50835"/>
    </source>
</evidence>
<evidence type="ECO:0000313" key="8">
    <source>
        <dbReference type="Proteomes" id="UP001652642"/>
    </source>
</evidence>
<keyword evidence="4" id="KW-0325">Glycoprotein</keyword>
<dbReference type="SUPFAM" id="SSF48726">
    <property type="entry name" value="Immunoglobulin"/>
    <property type="match status" value="2"/>
</dbReference>
<reference evidence="9 10" key="1">
    <citation type="submission" date="2025-05" db="UniProtKB">
        <authorList>
            <consortium name="RefSeq"/>
        </authorList>
    </citation>
    <scope>IDENTIFICATION</scope>
</reference>
<feature type="transmembrane region" description="Helical" evidence="6">
    <location>
        <begin position="290"/>
        <end position="310"/>
    </location>
</feature>
<protein>
    <submittedName>
        <fullName evidence="9 10">SLAM family member 5-like isoform X1</fullName>
    </submittedName>
</protein>
<dbReference type="RefSeq" id="XP_072840592.1">
    <property type="nucleotide sequence ID" value="XM_072984491.1"/>
</dbReference>
<dbReference type="PANTHER" id="PTHR12080:SF121">
    <property type="entry name" value="IG-LIKE DOMAIN-CONTAINING PROTEIN-RELATED"/>
    <property type="match status" value="1"/>
</dbReference>
<feature type="region of interest" description="Disordered" evidence="5">
    <location>
        <begin position="326"/>
        <end position="383"/>
    </location>
</feature>
<evidence type="ECO:0000256" key="3">
    <source>
        <dbReference type="ARBA" id="ARBA00023136"/>
    </source>
</evidence>
<keyword evidence="2" id="KW-0732">Signal</keyword>
<accession>A0ABM5F5B1</accession>
<evidence type="ECO:0000313" key="9">
    <source>
        <dbReference type="RefSeq" id="XP_072840592.1"/>
    </source>
</evidence>
<dbReference type="InterPro" id="IPR015631">
    <property type="entry name" value="CD2/SLAM_rcpt"/>
</dbReference>
<feature type="compositionally biased region" description="Basic and acidic residues" evidence="5">
    <location>
        <begin position="370"/>
        <end position="383"/>
    </location>
</feature>
<proteinExistence type="predicted"/>
<gene>
    <name evidence="9 10" type="primary">LOC110081504</name>
</gene>
<keyword evidence="3 6" id="KW-0472">Membrane</keyword>
<dbReference type="RefSeq" id="XP_072840593.1">
    <property type="nucleotide sequence ID" value="XM_072984492.1"/>
</dbReference>
<dbReference type="InterPro" id="IPR007110">
    <property type="entry name" value="Ig-like_dom"/>
</dbReference>
<evidence type="ECO:0000256" key="4">
    <source>
        <dbReference type="ARBA" id="ARBA00023180"/>
    </source>
</evidence>
<dbReference type="Pfam" id="PF07686">
    <property type="entry name" value="V-set"/>
    <property type="match status" value="1"/>
</dbReference>
<organism evidence="8 10">
    <name type="scientific">Pogona vitticeps</name>
    <name type="common">central bearded dragon</name>
    <dbReference type="NCBI Taxonomy" id="103695"/>
    <lineage>
        <taxon>Eukaryota</taxon>
        <taxon>Metazoa</taxon>
        <taxon>Chordata</taxon>
        <taxon>Craniata</taxon>
        <taxon>Vertebrata</taxon>
        <taxon>Euteleostomi</taxon>
        <taxon>Lepidosauria</taxon>
        <taxon>Squamata</taxon>
        <taxon>Bifurcata</taxon>
        <taxon>Unidentata</taxon>
        <taxon>Episquamata</taxon>
        <taxon>Toxicofera</taxon>
        <taxon>Iguania</taxon>
        <taxon>Acrodonta</taxon>
        <taxon>Agamidae</taxon>
        <taxon>Amphibolurinae</taxon>
        <taxon>Pogona</taxon>
    </lineage>
</organism>
<evidence type="ECO:0000256" key="1">
    <source>
        <dbReference type="ARBA" id="ARBA00004370"/>
    </source>
</evidence>
<dbReference type="InterPro" id="IPR013106">
    <property type="entry name" value="Ig_V-set"/>
</dbReference>